<keyword evidence="7" id="KW-1185">Reference proteome</keyword>
<comment type="subcellular location">
    <subcellularLocation>
        <location evidence="1">Secreted</location>
    </subcellularLocation>
</comment>
<evidence type="ECO:0000256" key="4">
    <source>
        <dbReference type="RuleBase" id="RU004262"/>
    </source>
</evidence>
<dbReference type="InterPro" id="IPR013818">
    <property type="entry name" value="Lipase"/>
</dbReference>
<dbReference type="AlphaFoldDB" id="A0A6J2TGH0"/>
<dbReference type="CDD" id="cd00707">
    <property type="entry name" value="Pancreat_lipase_like"/>
    <property type="match status" value="1"/>
</dbReference>
<feature type="domain" description="Lipase" evidence="6">
    <location>
        <begin position="60"/>
        <end position="315"/>
    </location>
</feature>
<dbReference type="GO" id="GO:0017171">
    <property type="term" value="F:serine hydrolase activity"/>
    <property type="evidence" value="ECO:0007669"/>
    <property type="project" value="TreeGrafter"/>
</dbReference>
<dbReference type="Proteomes" id="UP000504634">
    <property type="component" value="Unplaced"/>
</dbReference>
<dbReference type="InterPro" id="IPR000734">
    <property type="entry name" value="TAG_lipase"/>
</dbReference>
<keyword evidence="5" id="KW-0732">Signal</keyword>
<dbReference type="GO" id="GO:0016042">
    <property type="term" value="P:lipid catabolic process"/>
    <property type="evidence" value="ECO:0007669"/>
    <property type="project" value="TreeGrafter"/>
</dbReference>
<evidence type="ECO:0000256" key="5">
    <source>
        <dbReference type="SAM" id="SignalP"/>
    </source>
</evidence>
<dbReference type="GeneID" id="115625068"/>
<feature type="signal peptide" evidence="5">
    <location>
        <begin position="1"/>
        <end position="22"/>
    </location>
</feature>
<feature type="chain" id="PRO_5026743080" evidence="5">
    <location>
        <begin position="23"/>
        <end position="391"/>
    </location>
</feature>
<keyword evidence="3" id="KW-0964">Secreted</keyword>
<sequence>MQVGFGATLILITQCLSGFVSGRMFAYERGKCENSIFNALQDMFKMELRAIINPRFRYSNTKLLGYDLYTPLNPYKRQVLRPGDVASLQKSYFNPKWPVRFSIHGWTGKSTHCSNAAIKDAYLSRGNYNVIVVDWSIYSLDISYSRLSKQLSAIAAALVKFVRFLHQTTGAPYEQMYLVGHSAGSHISGLAGKLLKPQRFGAIFALDPAGLSQLNLGPRDRLAPDDAIYVESIHSDITLLGNPSVELSQASFFANWGQGQPQCPNATAAEFDFACDHFAALYYFAQSIRDPKMFGALGCDSQQSITTASCGCRQDNSKDSSDKKTCTADGFMGGEPAVPKSGIYYFSTKRQPPYGHGDGLVHMRTPIESTILESSVLPRGLFRRSMRPTTV</sequence>
<dbReference type="Pfam" id="PF00151">
    <property type="entry name" value="Lipase"/>
    <property type="match status" value="1"/>
</dbReference>
<dbReference type="InterPro" id="IPR033906">
    <property type="entry name" value="Lipase_N"/>
</dbReference>
<dbReference type="PRINTS" id="PR00821">
    <property type="entry name" value="TAGLIPASE"/>
</dbReference>
<comment type="similarity">
    <text evidence="2 4">Belongs to the AB hydrolase superfamily. Lipase family.</text>
</comment>
<dbReference type="GO" id="GO:0016298">
    <property type="term" value="F:lipase activity"/>
    <property type="evidence" value="ECO:0007669"/>
    <property type="project" value="InterPro"/>
</dbReference>
<dbReference type="InterPro" id="IPR029058">
    <property type="entry name" value="AB_hydrolase_fold"/>
</dbReference>
<evidence type="ECO:0000313" key="8">
    <source>
        <dbReference type="RefSeq" id="XP_030375811.1"/>
    </source>
</evidence>
<evidence type="ECO:0000313" key="7">
    <source>
        <dbReference type="Proteomes" id="UP000504634"/>
    </source>
</evidence>
<protein>
    <submittedName>
        <fullName evidence="8">Lipase member H</fullName>
    </submittedName>
</protein>
<evidence type="ECO:0000256" key="1">
    <source>
        <dbReference type="ARBA" id="ARBA00004613"/>
    </source>
</evidence>
<dbReference type="CTD" id="41954"/>
<accession>A0A6J2TGH0</accession>
<evidence type="ECO:0000259" key="6">
    <source>
        <dbReference type="Pfam" id="PF00151"/>
    </source>
</evidence>
<reference evidence="8" key="1">
    <citation type="submission" date="2025-08" db="UniProtKB">
        <authorList>
            <consortium name="RefSeq"/>
        </authorList>
    </citation>
    <scope>IDENTIFICATION</scope>
    <source>
        <strain evidence="8">11010-0011.00</strain>
        <tissue evidence="8">Whole body</tissue>
    </source>
</reference>
<evidence type="ECO:0000256" key="2">
    <source>
        <dbReference type="ARBA" id="ARBA00010701"/>
    </source>
</evidence>
<gene>
    <name evidence="8" type="primary">LOC115625068</name>
</gene>
<dbReference type="RefSeq" id="XP_030375811.1">
    <property type="nucleotide sequence ID" value="XM_030519951.1"/>
</dbReference>
<proteinExistence type="inferred from homology"/>
<organism evidence="7 8">
    <name type="scientific">Drosophila lebanonensis</name>
    <name type="common">Fruit fly</name>
    <name type="synonym">Scaptodrosophila lebanonensis</name>
    <dbReference type="NCBI Taxonomy" id="7225"/>
    <lineage>
        <taxon>Eukaryota</taxon>
        <taxon>Metazoa</taxon>
        <taxon>Ecdysozoa</taxon>
        <taxon>Arthropoda</taxon>
        <taxon>Hexapoda</taxon>
        <taxon>Insecta</taxon>
        <taxon>Pterygota</taxon>
        <taxon>Neoptera</taxon>
        <taxon>Endopterygota</taxon>
        <taxon>Diptera</taxon>
        <taxon>Brachycera</taxon>
        <taxon>Muscomorpha</taxon>
        <taxon>Ephydroidea</taxon>
        <taxon>Drosophilidae</taxon>
        <taxon>Scaptodrosophila</taxon>
    </lineage>
</organism>
<dbReference type="Gene3D" id="3.40.50.1820">
    <property type="entry name" value="alpha/beta hydrolase"/>
    <property type="match status" value="1"/>
</dbReference>
<dbReference type="GO" id="GO:0005615">
    <property type="term" value="C:extracellular space"/>
    <property type="evidence" value="ECO:0007669"/>
    <property type="project" value="TreeGrafter"/>
</dbReference>
<evidence type="ECO:0000256" key="3">
    <source>
        <dbReference type="ARBA" id="ARBA00022525"/>
    </source>
</evidence>
<name>A0A6J2TGH0_DROLE</name>
<dbReference type="SUPFAM" id="SSF53474">
    <property type="entry name" value="alpha/beta-Hydrolases"/>
    <property type="match status" value="1"/>
</dbReference>
<dbReference type="PANTHER" id="PTHR11610:SF169">
    <property type="entry name" value="GH15759P-RELATED"/>
    <property type="match status" value="1"/>
</dbReference>
<dbReference type="PANTHER" id="PTHR11610">
    <property type="entry name" value="LIPASE"/>
    <property type="match status" value="1"/>
</dbReference>